<gene>
    <name evidence="2" type="ORF">HOLleu_01188</name>
</gene>
<sequence length="83" mass="9304">MDIVKTAVDVLNPGQIPVLTCDHGKADPMELAYKVWRGSIHSDVWWPTHRDGVPQGPGRSSGGQRLEHSFRPGLLPVEQQFRF</sequence>
<organism evidence="2 3">
    <name type="scientific">Holothuria leucospilota</name>
    <name type="common">Black long sea cucumber</name>
    <name type="synonym">Mertensiothuria leucospilota</name>
    <dbReference type="NCBI Taxonomy" id="206669"/>
    <lineage>
        <taxon>Eukaryota</taxon>
        <taxon>Metazoa</taxon>
        <taxon>Echinodermata</taxon>
        <taxon>Eleutherozoa</taxon>
        <taxon>Echinozoa</taxon>
        <taxon>Holothuroidea</taxon>
        <taxon>Aspidochirotacea</taxon>
        <taxon>Aspidochirotida</taxon>
        <taxon>Holothuriidae</taxon>
        <taxon>Holothuria</taxon>
    </lineage>
</organism>
<proteinExistence type="predicted"/>
<evidence type="ECO:0000256" key="1">
    <source>
        <dbReference type="SAM" id="MobiDB-lite"/>
    </source>
</evidence>
<protein>
    <submittedName>
        <fullName evidence="2">Uncharacterized protein</fullName>
    </submittedName>
</protein>
<evidence type="ECO:0000313" key="3">
    <source>
        <dbReference type="Proteomes" id="UP001152320"/>
    </source>
</evidence>
<evidence type="ECO:0000313" key="2">
    <source>
        <dbReference type="EMBL" id="KAJ8048751.1"/>
    </source>
</evidence>
<dbReference type="EMBL" id="JAIZAY010000001">
    <property type="protein sequence ID" value="KAJ8048751.1"/>
    <property type="molecule type" value="Genomic_DNA"/>
</dbReference>
<accession>A0A9Q1HKP6</accession>
<name>A0A9Q1HKP6_HOLLE</name>
<reference evidence="2" key="1">
    <citation type="submission" date="2021-10" db="EMBL/GenBank/DDBJ databases">
        <title>Tropical sea cucumber genome reveals ecological adaptation and Cuvierian tubules defense mechanism.</title>
        <authorList>
            <person name="Chen T."/>
        </authorList>
    </citation>
    <scope>NUCLEOTIDE SEQUENCE</scope>
    <source>
        <strain evidence="2">Nanhai2018</strain>
        <tissue evidence="2">Muscle</tissue>
    </source>
</reference>
<dbReference type="AlphaFoldDB" id="A0A9Q1HKP6"/>
<dbReference type="Proteomes" id="UP001152320">
    <property type="component" value="Chromosome 1"/>
</dbReference>
<keyword evidence="3" id="KW-1185">Reference proteome</keyword>
<feature type="region of interest" description="Disordered" evidence="1">
    <location>
        <begin position="49"/>
        <end position="69"/>
    </location>
</feature>
<comment type="caution">
    <text evidence="2">The sequence shown here is derived from an EMBL/GenBank/DDBJ whole genome shotgun (WGS) entry which is preliminary data.</text>
</comment>